<dbReference type="PROSITE" id="PS51387">
    <property type="entry name" value="FAD_PCMH"/>
    <property type="match status" value="1"/>
</dbReference>
<dbReference type="InterPro" id="IPR016167">
    <property type="entry name" value="FAD-bd_PCMH_sub1"/>
</dbReference>
<dbReference type="InterPro" id="IPR036318">
    <property type="entry name" value="FAD-bd_PCMH-like_sf"/>
</dbReference>
<dbReference type="SUPFAM" id="SSF55447">
    <property type="entry name" value="CO dehydrogenase flavoprotein C-terminal domain-like"/>
    <property type="match status" value="1"/>
</dbReference>
<dbReference type="PANTHER" id="PTHR42659:SF2">
    <property type="entry name" value="XANTHINE DEHYDROGENASE SUBUNIT C-RELATED"/>
    <property type="match status" value="1"/>
</dbReference>
<dbReference type="RefSeq" id="WP_111348400.1">
    <property type="nucleotide sequence ID" value="NZ_QHHQ01000004.1"/>
</dbReference>
<organism evidence="5 6">
    <name type="scientific">Acuticoccus sediminis</name>
    <dbReference type="NCBI Taxonomy" id="2184697"/>
    <lineage>
        <taxon>Bacteria</taxon>
        <taxon>Pseudomonadati</taxon>
        <taxon>Pseudomonadota</taxon>
        <taxon>Alphaproteobacteria</taxon>
        <taxon>Hyphomicrobiales</taxon>
        <taxon>Amorphaceae</taxon>
        <taxon>Acuticoccus</taxon>
    </lineage>
</organism>
<dbReference type="EMBL" id="QHHQ01000004">
    <property type="protein sequence ID" value="RAH99965.1"/>
    <property type="molecule type" value="Genomic_DNA"/>
</dbReference>
<dbReference type="SUPFAM" id="SSF56176">
    <property type="entry name" value="FAD-binding/transporter-associated domain-like"/>
    <property type="match status" value="1"/>
</dbReference>
<keyword evidence="6" id="KW-1185">Reference proteome</keyword>
<dbReference type="OrthoDB" id="9814706at2"/>
<keyword evidence="3" id="KW-0560">Oxidoreductase</keyword>
<dbReference type="SMART" id="SM01092">
    <property type="entry name" value="CO_deh_flav_C"/>
    <property type="match status" value="1"/>
</dbReference>
<comment type="caution">
    <text evidence="5">The sequence shown here is derived from an EMBL/GenBank/DDBJ whole genome shotgun (WGS) entry which is preliminary data.</text>
</comment>
<protein>
    <submittedName>
        <fullName evidence="5">Xanthine dehydrogenase</fullName>
    </submittedName>
</protein>
<feature type="domain" description="FAD-binding PCMH-type" evidence="4">
    <location>
        <begin position="1"/>
        <end position="167"/>
    </location>
</feature>
<sequence length="277" mass="27764">MAPARPLTLDDALTALAAGPARILAGGTDLLAATGPRLSGPVLDLSGVADLAAIETTDAGWRIGAGVTWSALADAHLPPVFDALKAAARQVGSIQIQNRATLAGNLCNASPAADGVPALIALDAVVETASPAGRRRLPVASFILGPRRTALDPGEIVSAIIVPPQPDGAVSVFSKLGSRHYLVISIAMVAVVLAAEDGVVTAARVAVGACSPVAVRLGALEASLVGRPLADVAAIPAADHLAPLSPIDDVRASSAYRMDAALVLVRRALADAAGRLP</sequence>
<dbReference type="Gene3D" id="3.30.43.10">
    <property type="entry name" value="Uridine Diphospho-n-acetylenolpyruvylglucosamine Reductase, domain 2"/>
    <property type="match status" value="1"/>
</dbReference>
<proteinExistence type="predicted"/>
<gene>
    <name evidence="5" type="ORF">DLJ53_19715</name>
</gene>
<evidence type="ECO:0000313" key="6">
    <source>
        <dbReference type="Proteomes" id="UP000249590"/>
    </source>
</evidence>
<keyword evidence="2" id="KW-0274">FAD</keyword>
<evidence type="ECO:0000313" key="5">
    <source>
        <dbReference type="EMBL" id="RAH99965.1"/>
    </source>
</evidence>
<dbReference type="PANTHER" id="PTHR42659">
    <property type="entry name" value="XANTHINE DEHYDROGENASE SUBUNIT C-RELATED"/>
    <property type="match status" value="1"/>
</dbReference>
<dbReference type="InterPro" id="IPR016166">
    <property type="entry name" value="FAD-bd_PCMH"/>
</dbReference>
<accession>A0A8B2NKE9</accession>
<dbReference type="InterPro" id="IPR036683">
    <property type="entry name" value="CO_DH_flav_C_dom_sf"/>
</dbReference>
<dbReference type="Pfam" id="PF00941">
    <property type="entry name" value="FAD_binding_5"/>
    <property type="match status" value="1"/>
</dbReference>
<dbReference type="Proteomes" id="UP000249590">
    <property type="component" value="Unassembled WGS sequence"/>
</dbReference>
<evidence type="ECO:0000259" key="4">
    <source>
        <dbReference type="PROSITE" id="PS51387"/>
    </source>
</evidence>
<dbReference type="Pfam" id="PF03450">
    <property type="entry name" value="CO_deh_flav_C"/>
    <property type="match status" value="1"/>
</dbReference>
<dbReference type="InterPro" id="IPR002346">
    <property type="entry name" value="Mopterin_DH_FAD-bd"/>
</dbReference>
<dbReference type="InterPro" id="IPR051312">
    <property type="entry name" value="Diverse_Substr_Oxidored"/>
</dbReference>
<dbReference type="Gene3D" id="3.30.465.10">
    <property type="match status" value="1"/>
</dbReference>
<reference evidence="5 6" key="1">
    <citation type="submission" date="2018-05" db="EMBL/GenBank/DDBJ databases">
        <title>Acuticoccus sediminis sp. nov., isolated from deep-sea sediment of Indian Ocean.</title>
        <authorList>
            <person name="Liu X."/>
            <person name="Lai Q."/>
            <person name="Du Y."/>
            <person name="Sun F."/>
            <person name="Zhang X."/>
            <person name="Wang S."/>
            <person name="Shao Z."/>
        </authorList>
    </citation>
    <scope>NUCLEOTIDE SEQUENCE [LARGE SCALE GENOMIC DNA]</scope>
    <source>
        <strain evidence="5 6">PTG4-2</strain>
    </source>
</reference>
<keyword evidence="1" id="KW-0285">Flavoprotein</keyword>
<evidence type="ECO:0000256" key="2">
    <source>
        <dbReference type="ARBA" id="ARBA00022827"/>
    </source>
</evidence>
<evidence type="ECO:0000256" key="3">
    <source>
        <dbReference type="ARBA" id="ARBA00023002"/>
    </source>
</evidence>
<dbReference type="InterPro" id="IPR005107">
    <property type="entry name" value="CO_DH_flav_C"/>
</dbReference>
<dbReference type="InterPro" id="IPR016169">
    <property type="entry name" value="FAD-bd_PCMH_sub2"/>
</dbReference>
<name>A0A8B2NKE9_9HYPH</name>
<evidence type="ECO:0000256" key="1">
    <source>
        <dbReference type="ARBA" id="ARBA00022630"/>
    </source>
</evidence>
<dbReference type="AlphaFoldDB" id="A0A8B2NKE9"/>
<dbReference type="GO" id="GO:0016491">
    <property type="term" value="F:oxidoreductase activity"/>
    <property type="evidence" value="ECO:0007669"/>
    <property type="project" value="UniProtKB-KW"/>
</dbReference>
<dbReference type="GO" id="GO:0071949">
    <property type="term" value="F:FAD binding"/>
    <property type="evidence" value="ECO:0007669"/>
    <property type="project" value="InterPro"/>
</dbReference>
<dbReference type="Gene3D" id="3.30.390.50">
    <property type="entry name" value="CO dehydrogenase flavoprotein, C-terminal domain"/>
    <property type="match status" value="1"/>
</dbReference>